<keyword evidence="7" id="KW-0560">Oxidoreductase</keyword>
<evidence type="ECO:0000256" key="4">
    <source>
        <dbReference type="ARBA" id="ARBA00022719"/>
    </source>
</evidence>
<comment type="subcellular location">
    <subcellularLocation>
        <location evidence="2">Mitochondrion</location>
    </subcellularLocation>
</comment>
<dbReference type="SUPFAM" id="SSF51905">
    <property type="entry name" value="FAD/NAD(P)-binding domain"/>
    <property type="match status" value="2"/>
</dbReference>
<feature type="non-terminal residue" evidence="10">
    <location>
        <position position="294"/>
    </location>
</feature>
<evidence type="ECO:0000256" key="1">
    <source>
        <dbReference type="ARBA" id="ARBA00001974"/>
    </source>
</evidence>
<dbReference type="EMBL" id="UINC01030069">
    <property type="protein sequence ID" value="SVB13863.1"/>
    <property type="molecule type" value="Genomic_DNA"/>
</dbReference>
<keyword evidence="3" id="KW-0285">Flavoprotein</keyword>
<dbReference type="FunFam" id="3.50.50.60:FF:000034">
    <property type="entry name" value="sulfide:quinone oxidoreductase, mitochondrial"/>
    <property type="match status" value="1"/>
</dbReference>
<organism evidence="10">
    <name type="scientific">marine metagenome</name>
    <dbReference type="NCBI Taxonomy" id="408172"/>
    <lineage>
        <taxon>unclassified sequences</taxon>
        <taxon>metagenomes</taxon>
        <taxon>ecological metagenomes</taxon>
    </lineage>
</organism>
<dbReference type="GO" id="GO:0071949">
    <property type="term" value="F:FAD binding"/>
    <property type="evidence" value="ECO:0007669"/>
    <property type="project" value="TreeGrafter"/>
</dbReference>
<dbReference type="Pfam" id="PF07992">
    <property type="entry name" value="Pyr_redox_2"/>
    <property type="match status" value="1"/>
</dbReference>
<dbReference type="GO" id="GO:0070224">
    <property type="term" value="F:sulfide:quinone oxidoreductase activity"/>
    <property type="evidence" value="ECO:0007669"/>
    <property type="project" value="TreeGrafter"/>
</dbReference>
<feature type="domain" description="FAD/NAD(P)-binding" evidence="9">
    <location>
        <begin position="4"/>
        <end position="119"/>
    </location>
</feature>
<evidence type="ECO:0000256" key="5">
    <source>
        <dbReference type="ARBA" id="ARBA00022827"/>
    </source>
</evidence>
<protein>
    <recommendedName>
        <fullName evidence="9">FAD/NAD(P)-binding domain-containing protein</fullName>
    </recommendedName>
</protein>
<accession>A0A382BL34</accession>
<dbReference type="AlphaFoldDB" id="A0A382BL34"/>
<dbReference type="InterPro" id="IPR036188">
    <property type="entry name" value="FAD/NAD-bd_sf"/>
</dbReference>
<comment type="cofactor">
    <cofactor evidence="1">
        <name>FAD</name>
        <dbReference type="ChEBI" id="CHEBI:57692"/>
    </cofactor>
</comment>
<evidence type="ECO:0000256" key="3">
    <source>
        <dbReference type="ARBA" id="ARBA00022630"/>
    </source>
</evidence>
<keyword evidence="8" id="KW-0496">Mitochondrion</keyword>
<evidence type="ECO:0000313" key="10">
    <source>
        <dbReference type="EMBL" id="SVB13863.1"/>
    </source>
</evidence>
<keyword evidence="5" id="KW-0274">FAD</keyword>
<keyword evidence="6" id="KW-0809">Transit peptide</keyword>
<evidence type="ECO:0000259" key="9">
    <source>
        <dbReference type="Pfam" id="PF07992"/>
    </source>
</evidence>
<dbReference type="GO" id="GO:0005739">
    <property type="term" value="C:mitochondrion"/>
    <property type="evidence" value="ECO:0007669"/>
    <property type="project" value="UniProtKB-SubCell"/>
</dbReference>
<dbReference type="PANTHER" id="PTHR10632:SF2">
    <property type="entry name" value="SULFIDE:QUINONE OXIDOREDUCTASE, MITOCHONDRIAL"/>
    <property type="match status" value="1"/>
</dbReference>
<dbReference type="GO" id="GO:0048038">
    <property type="term" value="F:quinone binding"/>
    <property type="evidence" value="ECO:0007669"/>
    <property type="project" value="UniProtKB-KW"/>
</dbReference>
<evidence type="ECO:0000256" key="7">
    <source>
        <dbReference type="ARBA" id="ARBA00023002"/>
    </source>
</evidence>
<dbReference type="PANTHER" id="PTHR10632">
    <property type="entry name" value="SULFIDE:QUINONE OXIDOREDUCTASE"/>
    <property type="match status" value="1"/>
</dbReference>
<dbReference type="InterPro" id="IPR015904">
    <property type="entry name" value="Sulphide_quinone_reductase"/>
</dbReference>
<sequence>MKHQIVIVGGGAAGITVSALLGRKDKTLDIAIIDPSDTHYYQPAFTLVGGGEYAAAATHHAQSDCIPSGTAWIKDSVLSFHPELNSVKLANGESVEYDYLVVCPGLQLDWHKVEGLLETIGSNGVCSNYLLEYANYTWDCIQNFSGGSALFTQPAMPIKCAGAPQKIMYMAADHFRKNKINADIAFHTTLPSMFGVPLFAEALKGVVASYGISAEFKNTLVAVDGPNKQAVFEIEDTEGNKQQVSRAFDMMHVTPPQSAPDFLKGSPIGDAAGWVDVDPGTLAHKTFSNIFGLG</sequence>
<dbReference type="InterPro" id="IPR023753">
    <property type="entry name" value="FAD/NAD-binding_dom"/>
</dbReference>
<evidence type="ECO:0000256" key="6">
    <source>
        <dbReference type="ARBA" id="ARBA00022946"/>
    </source>
</evidence>
<evidence type="ECO:0000256" key="8">
    <source>
        <dbReference type="ARBA" id="ARBA00023128"/>
    </source>
</evidence>
<proteinExistence type="predicted"/>
<reference evidence="10" key="1">
    <citation type="submission" date="2018-05" db="EMBL/GenBank/DDBJ databases">
        <authorList>
            <person name="Lanie J.A."/>
            <person name="Ng W.-L."/>
            <person name="Kazmierczak K.M."/>
            <person name="Andrzejewski T.M."/>
            <person name="Davidsen T.M."/>
            <person name="Wayne K.J."/>
            <person name="Tettelin H."/>
            <person name="Glass J.I."/>
            <person name="Rusch D."/>
            <person name="Podicherti R."/>
            <person name="Tsui H.-C.T."/>
            <person name="Winkler M.E."/>
        </authorList>
    </citation>
    <scope>NUCLEOTIDE SEQUENCE</scope>
</reference>
<dbReference type="Gene3D" id="3.50.50.60">
    <property type="entry name" value="FAD/NAD(P)-binding domain"/>
    <property type="match status" value="2"/>
</dbReference>
<evidence type="ECO:0000256" key="2">
    <source>
        <dbReference type="ARBA" id="ARBA00004173"/>
    </source>
</evidence>
<keyword evidence="4" id="KW-0874">Quinone</keyword>
<gene>
    <name evidence="10" type="ORF">METZ01_LOCUS166717</name>
</gene>
<name>A0A382BL34_9ZZZZ</name>
<dbReference type="GO" id="GO:0070221">
    <property type="term" value="P:sulfide oxidation, using sulfide:quinone oxidoreductase"/>
    <property type="evidence" value="ECO:0007669"/>
    <property type="project" value="TreeGrafter"/>
</dbReference>